<name>A0AAI9ICS5_9BURK</name>
<evidence type="ECO:0000256" key="3">
    <source>
        <dbReference type="PROSITE-ProRule" id="PRU00339"/>
    </source>
</evidence>
<feature type="repeat" description="TPR" evidence="3">
    <location>
        <begin position="215"/>
        <end position="248"/>
    </location>
</feature>
<dbReference type="Gene3D" id="3.40.50.2000">
    <property type="entry name" value="Glycogen Phosphorylase B"/>
    <property type="match status" value="1"/>
</dbReference>
<keyword evidence="1" id="KW-0677">Repeat</keyword>
<gene>
    <name evidence="4" type="ORF">HFRIS_015965</name>
</gene>
<dbReference type="AlphaFoldDB" id="A0AAI9ICS5"/>
<dbReference type="SUPFAM" id="SSF48452">
    <property type="entry name" value="TPR-like"/>
    <property type="match status" value="2"/>
</dbReference>
<evidence type="ECO:0000256" key="2">
    <source>
        <dbReference type="ARBA" id="ARBA00022803"/>
    </source>
</evidence>
<reference evidence="4 5" key="1">
    <citation type="journal article" date="2013" name="Front. Microbiol.">
        <title>The genome of the endophytic bacterium H. frisingense GSF30(T) identifies diverse strategies in the Herbaspirillum genus to interact with plants.</title>
        <authorList>
            <person name="Straub D."/>
            <person name="Rothballer M."/>
            <person name="Hartmann A."/>
            <person name="Ludewig U."/>
        </authorList>
    </citation>
    <scope>NUCLEOTIDE SEQUENCE [LARGE SCALE GENOMIC DNA]</scope>
    <source>
        <strain evidence="4 5">GSF30</strain>
    </source>
</reference>
<dbReference type="SMART" id="SM00028">
    <property type="entry name" value="TPR"/>
    <property type="match status" value="7"/>
</dbReference>
<dbReference type="RefSeq" id="WP_006464433.1">
    <property type="nucleotide sequence ID" value="NZ_AEEC02000023.1"/>
</dbReference>
<dbReference type="PROSITE" id="PS50293">
    <property type="entry name" value="TPR_REGION"/>
    <property type="match status" value="1"/>
</dbReference>
<feature type="repeat" description="TPR" evidence="3">
    <location>
        <begin position="37"/>
        <end position="70"/>
    </location>
</feature>
<sequence length="573" mass="63066">MNSHATLQLALDHFDLQDYAAAEQSLFALLEQHPQHKDALHLLGSVAAAQGRFEEAALAWQQALRLVEPDSEEALALRYRLGRAFYEQGRFEDAFLLYRDLIEAGHQQAEFFVAAAAALQALSPSGKNDRQALALLEEALQRNPEQADTWHRKALLHERAAQWAAARDCIHQALRLNDQSAQLWLAAGLIEHALGAYEEALRYYDQALILSPELVDAHVSRGTTLARLRDHEEAIDSYRRALRIDAGDADAHVNLALSLLALGRLEEALPLYEWRWEGRGADPYRHATIPAWNGGSSLQGKRLLLWAEQGQGDTIQFSRYVLQMVGAGAEVVLEVPASLLRLMHGLPCAASIRLVAMGQALPEVDFQLPLMSLPLVCNTSLASIPESFPGSSYLAPEAGMCSKWETRIAALAPRAAGRVRVGVVCSGNAGNVNDARRSIALERFATLEQARGGLDFFVLQPDLRDADAQWLRQAGPGWHDLGADIGDFADTAAALSCMDLLISVDTAAAHLAGALGRPVWVALPHAPDWRWFLQRHDSPWYPTVRLFRQQQAGAWDDVIGMLRAALAIENFKA</sequence>
<feature type="repeat" description="TPR" evidence="3">
    <location>
        <begin position="181"/>
        <end position="214"/>
    </location>
</feature>
<evidence type="ECO:0000313" key="4">
    <source>
        <dbReference type="EMBL" id="EOA03721.1"/>
    </source>
</evidence>
<dbReference type="SUPFAM" id="SSF53756">
    <property type="entry name" value="UDP-Glycosyltransferase/glycogen phosphorylase"/>
    <property type="match status" value="1"/>
</dbReference>
<dbReference type="PROSITE" id="PS50005">
    <property type="entry name" value="TPR"/>
    <property type="match status" value="3"/>
</dbReference>
<protein>
    <submittedName>
        <fullName evidence="4">TPR repeat containing protein</fullName>
    </submittedName>
</protein>
<dbReference type="PANTHER" id="PTHR44943">
    <property type="entry name" value="CELLULOSE SYNTHASE OPERON PROTEIN C"/>
    <property type="match status" value="1"/>
</dbReference>
<dbReference type="Proteomes" id="UP000006772">
    <property type="component" value="Unassembled WGS sequence"/>
</dbReference>
<organism evidence="4 5">
    <name type="scientific">Herbaspirillum frisingense GSF30</name>
    <dbReference type="NCBI Taxonomy" id="864073"/>
    <lineage>
        <taxon>Bacteria</taxon>
        <taxon>Pseudomonadati</taxon>
        <taxon>Pseudomonadota</taxon>
        <taxon>Betaproteobacteria</taxon>
        <taxon>Burkholderiales</taxon>
        <taxon>Oxalobacteraceae</taxon>
        <taxon>Herbaspirillum</taxon>
    </lineage>
</organism>
<dbReference type="Pfam" id="PF13174">
    <property type="entry name" value="TPR_6"/>
    <property type="match status" value="1"/>
</dbReference>
<proteinExistence type="predicted"/>
<keyword evidence="2 3" id="KW-0802">TPR repeat</keyword>
<dbReference type="Pfam" id="PF13432">
    <property type="entry name" value="TPR_16"/>
    <property type="match status" value="2"/>
</dbReference>
<dbReference type="InterPro" id="IPR051685">
    <property type="entry name" value="Ycf3/AcsC/BcsC/TPR_MFPF"/>
</dbReference>
<accession>A0AAI9ICS5</accession>
<evidence type="ECO:0000256" key="1">
    <source>
        <dbReference type="ARBA" id="ARBA00022737"/>
    </source>
</evidence>
<dbReference type="Gene3D" id="1.25.40.10">
    <property type="entry name" value="Tetratricopeptide repeat domain"/>
    <property type="match status" value="3"/>
</dbReference>
<dbReference type="InterPro" id="IPR019734">
    <property type="entry name" value="TPR_rpt"/>
</dbReference>
<dbReference type="InterPro" id="IPR011990">
    <property type="entry name" value="TPR-like_helical_dom_sf"/>
</dbReference>
<dbReference type="PANTHER" id="PTHR44943:SF4">
    <property type="entry name" value="TPR REPEAT-CONTAINING PROTEIN MJ0798"/>
    <property type="match status" value="1"/>
</dbReference>
<comment type="caution">
    <text evidence="4">The sequence shown here is derived from an EMBL/GenBank/DDBJ whole genome shotgun (WGS) entry which is preliminary data.</text>
</comment>
<dbReference type="EMBL" id="AEEC02000023">
    <property type="protein sequence ID" value="EOA03721.1"/>
    <property type="molecule type" value="Genomic_DNA"/>
</dbReference>
<evidence type="ECO:0000313" key="5">
    <source>
        <dbReference type="Proteomes" id="UP000006772"/>
    </source>
</evidence>